<gene>
    <name evidence="3" type="ORF">IFM89_006891</name>
</gene>
<evidence type="ECO:0000259" key="2">
    <source>
        <dbReference type="Pfam" id="PF05183"/>
    </source>
</evidence>
<protein>
    <recommendedName>
        <fullName evidence="1">RNA-dependent RNA polymerase</fullName>
        <ecNumber evidence="1">2.7.7.48</ecNumber>
    </recommendedName>
</protein>
<keyword evidence="1" id="KW-0548">Nucleotidyltransferase</keyword>
<dbReference type="AlphaFoldDB" id="A0A835GY29"/>
<keyword evidence="4" id="KW-1185">Reference proteome</keyword>
<comment type="caution">
    <text evidence="3">The sequence shown here is derived from an EMBL/GenBank/DDBJ whole genome shotgun (WGS) entry which is preliminary data.</text>
</comment>
<dbReference type="GO" id="GO:0030422">
    <property type="term" value="P:siRNA processing"/>
    <property type="evidence" value="ECO:0007669"/>
    <property type="project" value="TreeGrafter"/>
</dbReference>
<dbReference type="GO" id="GO:0003723">
    <property type="term" value="F:RNA binding"/>
    <property type="evidence" value="ECO:0007669"/>
    <property type="project" value="UniProtKB-KW"/>
</dbReference>
<sequence>MLLRERLPVNVDEIESIPDVVIQWNGNRYVFSDGKGKISSEFAVRVAQKCGITDLLLQLFRLDIVVTKAELLLIQHQLAIKAYETLEIMAPGGNVNVLKEMLLSGYKPDVEPFLSMMLRTFHGLKFLELRNKARIFVPHGRTMMGCLDETRTLEYGQAFVQVSRMNRDVCLLQAVNVPDLHHVVELCWISTKGVQEVQEYFTYYILNDRLGVIANAHTAFADKESTMVESRMHTACKVVFDCS</sequence>
<dbReference type="PANTHER" id="PTHR23079:SF1">
    <property type="entry name" value="RNA-DEPENDENT RNA POLYMERASE 1"/>
    <property type="match status" value="1"/>
</dbReference>
<keyword evidence="1" id="KW-0808">Transferase</keyword>
<name>A0A835GY29_9MAGN</name>
<keyword evidence="1" id="KW-0696">RNA-directed RNA polymerase</keyword>
<evidence type="ECO:0000313" key="4">
    <source>
        <dbReference type="Proteomes" id="UP000631114"/>
    </source>
</evidence>
<dbReference type="GO" id="GO:0003968">
    <property type="term" value="F:RNA-directed RNA polymerase activity"/>
    <property type="evidence" value="ECO:0007669"/>
    <property type="project" value="UniProtKB-KW"/>
</dbReference>
<dbReference type="OrthoDB" id="6513042at2759"/>
<dbReference type="GO" id="GO:0031380">
    <property type="term" value="C:nuclear RNA-directed RNA polymerase complex"/>
    <property type="evidence" value="ECO:0007669"/>
    <property type="project" value="TreeGrafter"/>
</dbReference>
<comment type="similarity">
    <text evidence="1">Belongs to the RdRP family.</text>
</comment>
<evidence type="ECO:0000256" key="1">
    <source>
        <dbReference type="RuleBase" id="RU363098"/>
    </source>
</evidence>
<reference evidence="3 4" key="1">
    <citation type="submission" date="2020-10" db="EMBL/GenBank/DDBJ databases">
        <title>The Coptis chinensis genome and diversification of protoberbering-type alkaloids.</title>
        <authorList>
            <person name="Wang B."/>
            <person name="Shu S."/>
            <person name="Song C."/>
            <person name="Liu Y."/>
        </authorList>
    </citation>
    <scope>NUCLEOTIDE SEQUENCE [LARGE SCALE GENOMIC DNA]</scope>
    <source>
        <strain evidence="3">HL-2020</strain>
        <tissue evidence="3">Leaf</tissue>
    </source>
</reference>
<dbReference type="EMBL" id="JADFTS010000009">
    <property type="protein sequence ID" value="KAF9588012.1"/>
    <property type="molecule type" value="Genomic_DNA"/>
</dbReference>
<comment type="catalytic activity">
    <reaction evidence="1">
        <text>RNA(n) + a ribonucleoside 5'-triphosphate = RNA(n+1) + diphosphate</text>
        <dbReference type="Rhea" id="RHEA:21248"/>
        <dbReference type="Rhea" id="RHEA-COMP:14527"/>
        <dbReference type="Rhea" id="RHEA-COMP:17342"/>
        <dbReference type="ChEBI" id="CHEBI:33019"/>
        <dbReference type="ChEBI" id="CHEBI:61557"/>
        <dbReference type="ChEBI" id="CHEBI:140395"/>
        <dbReference type="EC" id="2.7.7.48"/>
    </reaction>
</comment>
<proteinExistence type="inferred from homology"/>
<evidence type="ECO:0000313" key="3">
    <source>
        <dbReference type="EMBL" id="KAF9588012.1"/>
    </source>
</evidence>
<comment type="function">
    <text evidence="1">Probably involved in the RNA silencing pathway and required for the generation of small interfering RNAs (siRNAs).</text>
</comment>
<organism evidence="3 4">
    <name type="scientific">Coptis chinensis</name>
    <dbReference type="NCBI Taxonomy" id="261450"/>
    <lineage>
        <taxon>Eukaryota</taxon>
        <taxon>Viridiplantae</taxon>
        <taxon>Streptophyta</taxon>
        <taxon>Embryophyta</taxon>
        <taxon>Tracheophyta</taxon>
        <taxon>Spermatophyta</taxon>
        <taxon>Magnoliopsida</taxon>
        <taxon>Ranunculales</taxon>
        <taxon>Ranunculaceae</taxon>
        <taxon>Coptidoideae</taxon>
        <taxon>Coptis</taxon>
    </lineage>
</organism>
<dbReference type="Proteomes" id="UP000631114">
    <property type="component" value="Unassembled WGS sequence"/>
</dbReference>
<feature type="domain" description="RDRP core" evidence="2">
    <location>
        <begin position="89"/>
        <end position="166"/>
    </location>
</feature>
<dbReference type="PANTHER" id="PTHR23079">
    <property type="entry name" value="RNA-DEPENDENT RNA POLYMERASE"/>
    <property type="match status" value="1"/>
</dbReference>
<keyword evidence="1" id="KW-0943">RNA-mediated gene silencing</keyword>
<dbReference type="EC" id="2.7.7.48" evidence="1"/>
<keyword evidence="1" id="KW-0694">RNA-binding</keyword>
<dbReference type="InterPro" id="IPR057596">
    <property type="entry name" value="RDRP_core"/>
</dbReference>
<dbReference type="InterPro" id="IPR007855">
    <property type="entry name" value="RDRP"/>
</dbReference>
<accession>A0A835GY29</accession>
<dbReference type="Pfam" id="PF05183">
    <property type="entry name" value="RdRP"/>
    <property type="match status" value="1"/>
</dbReference>